<keyword evidence="1" id="KW-1133">Transmembrane helix</keyword>
<evidence type="ECO:0000256" key="1">
    <source>
        <dbReference type="SAM" id="Phobius"/>
    </source>
</evidence>
<dbReference type="EMBL" id="JAFBCV010000004">
    <property type="protein sequence ID" value="MBM7838351.1"/>
    <property type="molecule type" value="Genomic_DNA"/>
</dbReference>
<feature type="transmembrane region" description="Helical" evidence="1">
    <location>
        <begin position="12"/>
        <end position="35"/>
    </location>
</feature>
<evidence type="ECO:0000313" key="3">
    <source>
        <dbReference type="Proteomes" id="UP001179280"/>
    </source>
</evidence>
<keyword evidence="1" id="KW-0472">Membrane</keyword>
<sequence length="41" mass="4507">MDINKFGLILSQIIVGVCTLLILTIGVGLAFQYIIKPLFNL</sequence>
<reference evidence="2" key="1">
    <citation type="submission" date="2021-01" db="EMBL/GenBank/DDBJ databases">
        <title>Genomic Encyclopedia of Type Strains, Phase IV (KMG-IV): sequencing the most valuable type-strain genomes for metagenomic binning, comparative biology and taxonomic classification.</title>
        <authorList>
            <person name="Goeker M."/>
        </authorList>
    </citation>
    <scope>NUCLEOTIDE SEQUENCE</scope>
    <source>
        <strain evidence="2">DSM 21943</strain>
    </source>
</reference>
<keyword evidence="1" id="KW-0812">Transmembrane</keyword>
<name>A0ABS2ST41_9BACI</name>
<comment type="caution">
    <text evidence="2">The sequence shown here is derived from an EMBL/GenBank/DDBJ whole genome shotgun (WGS) entry which is preliminary data.</text>
</comment>
<proteinExistence type="predicted"/>
<evidence type="ECO:0000313" key="2">
    <source>
        <dbReference type="EMBL" id="MBM7838351.1"/>
    </source>
</evidence>
<keyword evidence="3" id="KW-1185">Reference proteome</keyword>
<organism evidence="2 3">
    <name type="scientific">Shouchella xiaoxiensis</name>
    <dbReference type="NCBI Taxonomy" id="766895"/>
    <lineage>
        <taxon>Bacteria</taxon>
        <taxon>Bacillati</taxon>
        <taxon>Bacillota</taxon>
        <taxon>Bacilli</taxon>
        <taxon>Bacillales</taxon>
        <taxon>Bacillaceae</taxon>
        <taxon>Shouchella</taxon>
    </lineage>
</organism>
<gene>
    <name evidence="2" type="ORF">JOC54_001607</name>
</gene>
<protein>
    <submittedName>
        <fullName evidence="2">Uncharacterized protein</fullName>
    </submittedName>
</protein>
<accession>A0ABS2ST41</accession>
<dbReference type="Proteomes" id="UP001179280">
    <property type="component" value="Unassembled WGS sequence"/>
</dbReference>